<proteinExistence type="predicted"/>
<dbReference type="Proteomes" id="UP000799755">
    <property type="component" value="Unassembled WGS sequence"/>
</dbReference>
<keyword evidence="2" id="KW-1185">Reference proteome</keyword>
<gene>
    <name evidence="1" type="ORF">BDR25DRAFT_214185</name>
</gene>
<evidence type="ECO:0000313" key="1">
    <source>
        <dbReference type="EMBL" id="KAF2474470.1"/>
    </source>
</evidence>
<name>A0ACB6R822_9PLEO</name>
<comment type="caution">
    <text evidence="1">The sequence shown here is derived from an EMBL/GenBank/DDBJ whole genome shotgun (WGS) entry which is preliminary data.</text>
</comment>
<protein>
    <submittedName>
        <fullName evidence="1">Uncharacterized protein</fullName>
    </submittedName>
</protein>
<organism evidence="1 2">
    <name type="scientific">Lindgomyces ingoldianus</name>
    <dbReference type="NCBI Taxonomy" id="673940"/>
    <lineage>
        <taxon>Eukaryota</taxon>
        <taxon>Fungi</taxon>
        <taxon>Dikarya</taxon>
        <taxon>Ascomycota</taxon>
        <taxon>Pezizomycotina</taxon>
        <taxon>Dothideomycetes</taxon>
        <taxon>Pleosporomycetidae</taxon>
        <taxon>Pleosporales</taxon>
        <taxon>Lindgomycetaceae</taxon>
        <taxon>Lindgomyces</taxon>
    </lineage>
</organism>
<reference evidence="1" key="1">
    <citation type="journal article" date="2020" name="Stud. Mycol.">
        <title>101 Dothideomycetes genomes: a test case for predicting lifestyles and emergence of pathogens.</title>
        <authorList>
            <person name="Haridas S."/>
            <person name="Albert R."/>
            <person name="Binder M."/>
            <person name="Bloem J."/>
            <person name="Labutti K."/>
            <person name="Salamov A."/>
            <person name="Andreopoulos B."/>
            <person name="Baker S."/>
            <person name="Barry K."/>
            <person name="Bills G."/>
            <person name="Bluhm B."/>
            <person name="Cannon C."/>
            <person name="Castanera R."/>
            <person name="Culley D."/>
            <person name="Daum C."/>
            <person name="Ezra D."/>
            <person name="Gonzalez J."/>
            <person name="Henrissat B."/>
            <person name="Kuo A."/>
            <person name="Liang C."/>
            <person name="Lipzen A."/>
            <person name="Lutzoni F."/>
            <person name="Magnuson J."/>
            <person name="Mondo S."/>
            <person name="Nolan M."/>
            <person name="Ohm R."/>
            <person name="Pangilinan J."/>
            <person name="Park H.-J."/>
            <person name="Ramirez L."/>
            <person name="Alfaro M."/>
            <person name="Sun H."/>
            <person name="Tritt A."/>
            <person name="Yoshinaga Y."/>
            <person name="Zwiers L.-H."/>
            <person name="Turgeon B."/>
            <person name="Goodwin S."/>
            <person name="Spatafora J."/>
            <person name="Crous P."/>
            <person name="Grigoriev I."/>
        </authorList>
    </citation>
    <scope>NUCLEOTIDE SEQUENCE</scope>
    <source>
        <strain evidence="1">ATCC 200398</strain>
    </source>
</reference>
<accession>A0ACB6R822</accession>
<feature type="non-terminal residue" evidence="1">
    <location>
        <position position="1"/>
    </location>
</feature>
<sequence>QAASYRNHKQIVQQQLDNEADVNAQDGYYCNAYQVTSTEGHEQAMKVLLQKGAYWLVKGITTKTH</sequence>
<evidence type="ECO:0000313" key="2">
    <source>
        <dbReference type="Proteomes" id="UP000799755"/>
    </source>
</evidence>
<dbReference type="EMBL" id="MU003497">
    <property type="protein sequence ID" value="KAF2474470.1"/>
    <property type="molecule type" value="Genomic_DNA"/>
</dbReference>